<keyword evidence="1" id="KW-0472">Membrane</keyword>
<proteinExistence type="predicted"/>
<protein>
    <submittedName>
        <fullName evidence="2">Uncharacterized protein</fullName>
    </submittedName>
</protein>
<feature type="transmembrane region" description="Helical" evidence="1">
    <location>
        <begin position="37"/>
        <end position="60"/>
    </location>
</feature>
<name>A0A5B8RBM9_9ZZZZ</name>
<evidence type="ECO:0000256" key="1">
    <source>
        <dbReference type="SAM" id="Phobius"/>
    </source>
</evidence>
<feature type="transmembrane region" description="Helical" evidence="1">
    <location>
        <begin position="218"/>
        <end position="243"/>
    </location>
</feature>
<accession>A0A5B8RBM9</accession>
<keyword evidence="1" id="KW-1133">Transmembrane helix</keyword>
<dbReference type="EMBL" id="MN079079">
    <property type="protein sequence ID" value="QEA04087.1"/>
    <property type="molecule type" value="Genomic_DNA"/>
</dbReference>
<keyword evidence="1" id="KW-0812">Transmembrane</keyword>
<sequence length="336" mass="37054">MERMQQPGVRERLWQLAYLLKHTFAVVGRHPGIVRPWGYMAVYATVMVSVFFAAIAAIAMDHGGTGTLLLVLAVVLFFYKFFFYNRLEIQQSWLVAEAVQGRSPESTEARAHARSCRHGYRRLALLDMVFGFVASRRNSNSEKSGLISGLVTAMLAGLTEVWDLVNHYLLPAIAVDGVGVREGISQMRDLRDRVPESLVGVFGIDLAARAAGTLVAPLYLLAAVVAVLWGLWIGDGMSAFYAGSLRAALGDFGAGWLPDGPLHFNWLPALVAIWLCKGFSAMFERLVTSVKVVYFTVFYMRITHPGDLDPAVRDELEAYLRLEGNGDSAQPATEPR</sequence>
<dbReference type="AlphaFoldDB" id="A0A5B8RBM9"/>
<organism evidence="2">
    <name type="scientific">uncultured organism</name>
    <dbReference type="NCBI Taxonomy" id="155900"/>
    <lineage>
        <taxon>unclassified sequences</taxon>
        <taxon>environmental samples</taxon>
    </lineage>
</organism>
<evidence type="ECO:0000313" key="2">
    <source>
        <dbReference type="EMBL" id="QEA04087.1"/>
    </source>
</evidence>
<feature type="transmembrane region" description="Helical" evidence="1">
    <location>
        <begin position="263"/>
        <end position="283"/>
    </location>
</feature>
<reference evidence="2" key="1">
    <citation type="submission" date="2019-06" db="EMBL/GenBank/DDBJ databases">
        <authorList>
            <person name="Murdoch R.W."/>
            <person name="Fathepure B."/>
        </authorList>
    </citation>
    <scope>NUCLEOTIDE SEQUENCE</scope>
</reference>
<feature type="transmembrane region" description="Helical" evidence="1">
    <location>
        <begin position="66"/>
        <end position="84"/>
    </location>
</feature>
<gene>
    <name evidence="2" type="ORF">KBTEX_00390</name>
</gene>